<organism evidence="2 3">
    <name type="scientific">Escherichia marmotae</name>
    <dbReference type="NCBI Taxonomy" id="1499973"/>
    <lineage>
        <taxon>Bacteria</taxon>
        <taxon>Pseudomonadati</taxon>
        <taxon>Pseudomonadota</taxon>
        <taxon>Gammaproteobacteria</taxon>
        <taxon>Enterobacterales</taxon>
        <taxon>Enterobacteriaceae</taxon>
        <taxon>Escherichia</taxon>
    </lineage>
</organism>
<dbReference type="Pfam" id="PF02514">
    <property type="entry name" value="CobN-Mg_chel"/>
    <property type="match status" value="1"/>
</dbReference>
<evidence type="ECO:0000313" key="2">
    <source>
        <dbReference type="EMBL" id="MCR6679422.1"/>
    </source>
</evidence>
<proteinExistence type="predicted"/>
<evidence type="ECO:0000259" key="1">
    <source>
        <dbReference type="Pfam" id="PF02514"/>
    </source>
</evidence>
<dbReference type="InterPro" id="IPR003672">
    <property type="entry name" value="CobN/Mg_chltase"/>
</dbReference>
<feature type="non-terminal residue" evidence="2">
    <location>
        <position position="1"/>
    </location>
</feature>
<feature type="non-terminal residue" evidence="2">
    <location>
        <position position="83"/>
    </location>
</feature>
<protein>
    <submittedName>
        <fullName evidence="2">Cobaltochelatase subunit CobN</fullName>
        <ecNumber evidence="2">6.6.1.2</ecNumber>
    </submittedName>
</protein>
<dbReference type="GO" id="GO:0051116">
    <property type="term" value="F:cobaltochelatase activity"/>
    <property type="evidence" value="ECO:0007669"/>
    <property type="project" value="UniProtKB-EC"/>
</dbReference>
<dbReference type="AlphaFoldDB" id="A0AAW5N2Y0"/>
<reference evidence="2" key="1">
    <citation type="submission" date="2022-07" db="EMBL/GenBank/DDBJ databases">
        <title>Diversity of ethanolamine utilization by human commensal Escherichia coli.</title>
        <authorList>
            <person name="Jubelin G."/>
        </authorList>
    </citation>
    <scope>NUCLEOTIDE SEQUENCE</scope>
    <source>
        <strain evidence="2">S1</strain>
    </source>
</reference>
<name>A0AAW5N2Y0_9ESCH</name>
<dbReference type="Proteomes" id="UP001206878">
    <property type="component" value="Unassembled WGS sequence"/>
</dbReference>
<sequence>VDHLTPPMTRAEATDDLARIETLLDTYASAQAMDPGKLPALRRQVWDVLVDAESHRDLGLAEGIADHEFDDMVLHVDGYLCAL</sequence>
<gene>
    <name evidence="2" type="ORF">NVV43_28615</name>
</gene>
<evidence type="ECO:0000313" key="3">
    <source>
        <dbReference type="Proteomes" id="UP001206878"/>
    </source>
</evidence>
<comment type="caution">
    <text evidence="2">The sequence shown here is derived from an EMBL/GenBank/DDBJ whole genome shotgun (WGS) entry which is preliminary data.</text>
</comment>
<dbReference type="EMBL" id="JANPXH010001245">
    <property type="protein sequence ID" value="MCR6679422.1"/>
    <property type="molecule type" value="Genomic_DNA"/>
</dbReference>
<feature type="domain" description="CobN/magnesium chelatase" evidence="1">
    <location>
        <begin position="1"/>
        <end position="83"/>
    </location>
</feature>
<accession>A0AAW5N2Y0</accession>
<dbReference type="EC" id="6.6.1.2" evidence="2"/>
<keyword evidence="2" id="KW-0436">Ligase</keyword>